<feature type="compositionally biased region" description="Polar residues" evidence="1">
    <location>
        <begin position="54"/>
        <end position="64"/>
    </location>
</feature>
<feature type="compositionally biased region" description="Basic and acidic residues" evidence="1">
    <location>
        <begin position="108"/>
        <end position="125"/>
    </location>
</feature>
<proteinExistence type="predicted"/>
<gene>
    <name evidence="2" type="ORF">EYF80_009617</name>
</gene>
<comment type="caution">
    <text evidence="2">The sequence shown here is derived from an EMBL/GenBank/DDBJ whole genome shotgun (WGS) entry which is preliminary data.</text>
</comment>
<name>A0A4Z2IQG7_9TELE</name>
<dbReference type="EMBL" id="SRLO01000057">
    <property type="protein sequence ID" value="TNN80106.1"/>
    <property type="molecule type" value="Genomic_DNA"/>
</dbReference>
<evidence type="ECO:0000313" key="3">
    <source>
        <dbReference type="Proteomes" id="UP000314294"/>
    </source>
</evidence>
<reference evidence="2 3" key="1">
    <citation type="submission" date="2019-03" db="EMBL/GenBank/DDBJ databases">
        <title>First draft genome of Liparis tanakae, snailfish: a comprehensive survey of snailfish specific genes.</title>
        <authorList>
            <person name="Kim W."/>
            <person name="Song I."/>
            <person name="Jeong J.-H."/>
            <person name="Kim D."/>
            <person name="Kim S."/>
            <person name="Ryu S."/>
            <person name="Song J.Y."/>
            <person name="Lee S.K."/>
        </authorList>
    </citation>
    <scope>NUCLEOTIDE SEQUENCE [LARGE SCALE GENOMIC DNA]</scope>
    <source>
        <tissue evidence="2">Muscle</tissue>
    </source>
</reference>
<dbReference type="Proteomes" id="UP000314294">
    <property type="component" value="Unassembled WGS sequence"/>
</dbReference>
<accession>A0A4Z2IQG7</accession>
<organism evidence="2 3">
    <name type="scientific">Liparis tanakae</name>
    <name type="common">Tanaka's snailfish</name>
    <dbReference type="NCBI Taxonomy" id="230148"/>
    <lineage>
        <taxon>Eukaryota</taxon>
        <taxon>Metazoa</taxon>
        <taxon>Chordata</taxon>
        <taxon>Craniata</taxon>
        <taxon>Vertebrata</taxon>
        <taxon>Euteleostomi</taxon>
        <taxon>Actinopterygii</taxon>
        <taxon>Neopterygii</taxon>
        <taxon>Teleostei</taxon>
        <taxon>Neoteleostei</taxon>
        <taxon>Acanthomorphata</taxon>
        <taxon>Eupercaria</taxon>
        <taxon>Perciformes</taxon>
        <taxon>Cottioidei</taxon>
        <taxon>Cottales</taxon>
        <taxon>Liparidae</taxon>
        <taxon>Liparis</taxon>
    </lineage>
</organism>
<dbReference type="AlphaFoldDB" id="A0A4Z2IQG7"/>
<sequence length="125" mass="13224">MPPLPRFAKCSSPDWPVLANHIPDLSSPPTTVRRTEVPGKLPAATESPEKDSLNAASNPSQFKVSSKERVTGTAGAAGSSQLLDRDGGGAAERRVVEQRRCGGAASKRSQEERRHGAVERHQSGG</sequence>
<keyword evidence="3" id="KW-1185">Reference proteome</keyword>
<feature type="compositionally biased region" description="Basic and acidic residues" evidence="1">
    <location>
        <begin position="83"/>
        <end position="100"/>
    </location>
</feature>
<evidence type="ECO:0000256" key="1">
    <source>
        <dbReference type="SAM" id="MobiDB-lite"/>
    </source>
</evidence>
<protein>
    <submittedName>
        <fullName evidence="2">Uncharacterized protein</fullName>
    </submittedName>
</protein>
<feature type="region of interest" description="Disordered" evidence="1">
    <location>
        <begin position="1"/>
        <end position="125"/>
    </location>
</feature>
<evidence type="ECO:0000313" key="2">
    <source>
        <dbReference type="EMBL" id="TNN80106.1"/>
    </source>
</evidence>